<evidence type="ECO:0000313" key="3">
    <source>
        <dbReference type="Proteomes" id="UP000613580"/>
    </source>
</evidence>
<gene>
    <name evidence="2" type="ORF">HMN09_00297700</name>
</gene>
<dbReference type="AlphaFoldDB" id="A0A8H6WJT1"/>
<dbReference type="Proteomes" id="UP000613580">
    <property type="component" value="Unassembled WGS sequence"/>
</dbReference>
<name>A0A8H6WJT1_MYCCL</name>
<proteinExistence type="predicted"/>
<sequence>MALLSTSHQRGLPGLGHRQPRRSNSSSDQTAHEGLGRATAENVFGFERARPAFESTVSTEHCLLLTAPPRLNRPGANPSTPLVLGSLLPPNLPPPTSTRFSTNKQPTKPTPWVARRAFATNRVLSDDAFEEAPTALMLLEEDGVELRLETESQPMEQHHNEHDVLDACDLATENLELDDHDILLQPQSRSRDYRLRVPPTRLHSGLGGFAAPARTRKRGFTCTQPCAVAHQLRRENRLPTTPLASSLTTEVGRATAVFGHGYAKNDQRDERPDRSAFKVDGLNPPQRRPTPVARVGDHCNEHDTLSQFQRKFSSSTMTNTTWTDFRTPVLTNANRKPVLANVHARVSVPGTISDIETYPKRLKTSKLSATIYTTTTRTRTRPRPCAMTLSAKGLWMVGGRGTGAVAGEREASQMSGDVKTYPEAHYTDAMIYG</sequence>
<feature type="region of interest" description="Disordered" evidence="1">
    <location>
        <begin position="1"/>
        <end position="39"/>
    </location>
</feature>
<protein>
    <submittedName>
        <fullName evidence="2">Uncharacterized protein</fullName>
    </submittedName>
</protein>
<dbReference type="EMBL" id="JACAZE010000003">
    <property type="protein sequence ID" value="KAF7319576.1"/>
    <property type="molecule type" value="Genomic_DNA"/>
</dbReference>
<organism evidence="2 3">
    <name type="scientific">Mycena chlorophos</name>
    <name type="common">Agaric fungus</name>
    <name type="synonym">Agaricus chlorophos</name>
    <dbReference type="NCBI Taxonomy" id="658473"/>
    <lineage>
        <taxon>Eukaryota</taxon>
        <taxon>Fungi</taxon>
        <taxon>Dikarya</taxon>
        <taxon>Basidiomycota</taxon>
        <taxon>Agaricomycotina</taxon>
        <taxon>Agaricomycetes</taxon>
        <taxon>Agaricomycetidae</taxon>
        <taxon>Agaricales</taxon>
        <taxon>Marasmiineae</taxon>
        <taxon>Mycenaceae</taxon>
        <taxon>Mycena</taxon>
    </lineage>
</organism>
<feature type="compositionally biased region" description="Basic and acidic residues" evidence="1">
    <location>
        <begin position="264"/>
        <end position="277"/>
    </location>
</feature>
<reference evidence="2" key="1">
    <citation type="submission" date="2020-05" db="EMBL/GenBank/DDBJ databases">
        <title>Mycena genomes resolve the evolution of fungal bioluminescence.</title>
        <authorList>
            <person name="Tsai I.J."/>
        </authorList>
    </citation>
    <scope>NUCLEOTIDE SEQUENCE</scope>
    <source>
        <strain evidence="2">110903Hualien_Pintung</strain>
    </source>
</reference>
<accession>A0A8H6WJT1</accession>
<evidence type="ECO:0000313" key="2">
    <source>
        <dbReference type="EMBL" id="KAF7319576.1"/>
    </source>
</evidence>
<keyword evidence="3" id="KW-1185">Reference proteome</keyword>
<evidence type="ECO:0000256" key="1">
    <source>
        <dbReference type="SAM" id="MobiDB-lite"/>
    </source>
</evidence>
<feature type="region of interest" description="Disordered" evidence="1">
    <location>
        <begin position="264"/>
        <end position="295"/>
    </location>
</feature>
<comment type="caution">
    <text evidence="2">The sequence shown here is derived from an EMBL/GenBank/DDBJ whole genome shotgun (WGS) entry which is preliminary data.</text>
</comment>